<dbReference type="HOGENOM" id="CLU_2552188_0_0_9"/>
<dbReference type="Proteomes" id="UP000004756">
    <property type="component" value="Unassembled WGS sequence"/>
</dbReference>
<dbReference type="AlphaFoldDB" id="C0DAM0"/>
<name>C0DAM0_9FIRM</name>
<reference evidence="1 2" key="1">
    <citation type="submission" date="2009-02" db="EMBL/GenBank/DDBJ databases">
        <title>Draft genome sequence of Clostridium asparagiforme (DSM 15981).</title>
        <authorList>
            <person name="Sudarsanam P."/>
            <person name="Ley R."/>
            <person name="Guruge J."/>
            <person name="Turnbaugh P.J."/>
            <person name="Mahowald M."/>
            <person name="Liep D."/>
            <person name="Gordon J."/>
        </authorList>
    </citation>
    <scope>NUCLEOTIDE SEQUENCE [LARGE SCALE GENOMIC DNA]</scope>
    <source>
        <strain evidence="1 2">DSM 15981</strain>
    </source>
</reference>
<organism evidence="1 2">
    <name type="scientific">[Clostridium] asparagiforme DSM 15981</name>
    <dbReference type="NCBI Taxonomy" id="518636"/>
    <lineage>
        <taxon>Bacteria</taxon>
        <taxon>Bacillati</taxon>
        <taxon>Bacillota</taxon>
        <taxon>Clostridia</taxon>
        <taxon>Lachnospirales</taxon>
        <taxon>Lachnospiraceae</taxon>
        <taxon>Enterocloster</taxon>
    </lineage>
</organism>
<keyword evidence="2" id="KW-1185">Reference proteome</keyword>
<protein>
    <submittedName>
        <fullName evidence="1">Uncharacterized protein</fullName>
    </submittedName>
</protein>
<dbReference type="RefSeq" id="WP_007719060.1">
    <property type="nucleotide sequence ID" value="NZ_CP102272.1"/>
</dbReference>
<dbReference type="EMBL" id="ACCJ01000537">
    <property type="protein sequence ID" value="EEG51620.1"/>
    <property type="molecule type" value="Genomic_DNA"/>
</dbReference>
<accession>C0DAM0</accession>
<proteinExistence type="predicted"/>
<evidence type="ECO:0000313" key="1">
    <source>
        <dbReference type="EMBL" id="EEG51620.1"/>
    </source>
</evidence>
<gene>
    <name evidence="1" type="ORF">CLOSTASPAR_06323</name>
</gene>
<sequence>MKKYMVYMDDGRDCFKAAIPAPNEKAARKYVEGNGEVIAIKDVTKDFPISLDKVAQALKNAQFGQIEIDFITRCLSLNDIAE</sequence>
<comment type="caution">
    <text evidence="1">The sequence shown here is derived from an EMBL/GenBank/DDBJ whole genome shotgun (WGS) entry which is preliminary data.</text>
</comment>
<evidence type="ECO:0000313" key="2">
    <source>
        <dbReference type="Proteomes" id="UP000004756"/>
    </source>
</evidence>